<dbReference type="Proteomes" id="UP000030764">
    <property type="component" value="Unassembled WGS sequence"/>
</dbReference>
<gene>
    <name evidence="2" type="ORF">M513_04961</name>
    <name evidence="3" type="ORF">M514_04961</name>
</gene>
<evidence type="ECO:0000313" key="2">
    <source>
        <dbReference type="EMBL" id="KFD54184.1"/>
    </source>
</evidence>
<feature type="transmembrane region" description="Helical" evidence="1">
    <location>
        <begin position="44"/>
        <end position="62"/>
    </location>
</feature>
<name>A0A085NNZ5_9BILA</name>
<accession>A0A085NNZ5</accession>
<evidence type="ECO:0000313" key="3">
    <source>
        <dbReference type="EMBL" id="KFD71191.1"/>
    </source>
</evidence>
<dbReference type="AlphaFoldDB" id="A0A085NNZ5"/>
<dbReference type="EMBL" id="KL363210">
    <property type="protein sequence ID" value="KFD54184.1"/>
    <property type="molecule type" value="Genomic_DNA"/>
</dbReference>
<organism evidence="3">
    <name type="scientific">Trichuris suis</name>
    <name type="common">pig whipworm</name>
    <dbReference type="NCBI Taxonomy" id="68888"/>
    <lineage>
        <taxon>Eukaryota</taxon>
        <taxon>Metazoa</taxon>
        <taxon>Ecdysozoa</taxon>
        <taxon>Nematoda</taxon>
        <taxon>Enoplea</taxon>
        <taxon>Dorylaimia</taxon>
        <taxon>Trichinellida</taxon>
        <taxon>Trichuridae</taxon>
        <taxon>Trichuris</taxon>
    </lineage>
</organism>
<evidence type="ECO:0000313" key="4">
    <source>
        <dbReference type="Proteomes" id="UP000030764"/>
    </source>
</evidence>
<feature type="transmembrane region" description="Helical" evidence="1">
    <location>
        <begin position="103"/>
        <end position="124"/>
    </location>
</feature>
<keyword evidence="4" id="KW-1185">Reference proteome</keyword>
<proteinExistence type="predicted"/>
<protein>
    <submittedName>
        <fullName evidence="3">Uncharacterized protein</fullName>
    </submittedName>
</protein>
<reference evidence="3 4" key="1">
    <citation type="journal article" date="2014" name="Nat. Genet.">
        <title>Genome and transcriptome of the porcine whipworm Trichuris suis.</title>
        <authorList>
            <person name="Jex A.R."/>
            <person name="Nejsum P."/>
            <person name="Schwarz E.M."/>
            <person name="Hu L."/>
            <person name="Young N.D."/>
            <person name="Hall R.S."/>
            <person name="Korhonen P.K."/>
            <person name="Liao S."/>
            <person name="Thamsborg S."/>
            <person name="Xia J."/>
            <person name="Xu P."/>
            <person name="Wang S."/>
            <person name="Scheerlinck J.P."/>
            <person name="Hofmann A."/>
            <person name="Sternberg P.W."/>
            <person name="Wang J."/>
            <person name="Gasser R.B."/>
        </authorList>
    </citation>
    <scope>NUCLEOTIDE SEQUENCE [LARGE SCALE GENOMIC DNA]</scope>
    <source>
        <strain evidence="3">DCEP-RM93F</strain>
        <strain evidence="2">DCEP-RM93M</strain>
    </source>
</reference>
<dbReference type="EMBL" id="KL367483">
    <property type="protein sequence ID" value="KFD71191.1"/>
    <property type="molecule type" value="Genomic_DNA"/>
</dbReference>
<keyword evidence="1" id="KW-0472">Membrane</keyword>
<keyword evidence="1" id="KW-1133">Transmembrane helix</keyword>
<sequence>MNLKAAKSYGRRWIVQLQCVLTSRNLQNHYTSIMMQCFGVLDMAFLKFYSWLVFLVVLRIAFSTDDIEPEGLTYTTNANDSVLLWPSEPDEDIETKRKRLATYLYIGSTAFFLLMITLFVRWLIKKRRKLAEKDINENATSDDGEDGVGRNFGSL</sequence>
<keyword evidence="1" id="KW-0812">Transmembrane</keyword>
<dbReference type="Proteomes" id="UP000030758">
    <property type="component" value="Unassembled WGS sequence"/>
</dbReference>
<evidence type="ECO:0000256" key="1">
    <source>
        <dbReference type="SAM" id="Phobius"/>
    </source>
</evidence>